<keyword evidence="2" id="KW-1133">Transmembrane helix</keyword>
<feature type="transmembrane region" description="Helical" evidence="2">
    <location>
        <begin position="117"/>
        <end position="136"/>
    </location>
</feature>
<dbReference type="EMBL" id="ML002493">
    <property type="protein sequence ID" value="RKP37455.1"/>
    <property type="molecule type" value="Genomic_DNA"/>
</dbReference>
<keyword evidence="2" id="KW-0472">Membrane</keyword>
<keyword evidence="2" id="KW-0812">Transmembrane</keyword>
<feature type="region of interest" description="Disordered" evidence="1">
    <location>
        <begin position="1"/>
        <end position="30"/>
    </location>
</feature>
<proteinExistence type="predicted"/>
<dbReference type="Proteomes" id="UP000268162">
    <property type="component" value="Unassembled WGS sequence"/>
</dbReference>
<feature type="compositionally biased region" description="Basic and acidic residues" evidence="1">
    <location>
        <begin position="10"/>
        <end position="26"/>
    </location>
</feature>
<evidence type="ECO:0000256" key="2">
    <source>
        <dbReference type="SAM" id="Phobius"/>
    </source>
</evidence>
<dbReference type="OrthoDB" id="5563489at2759"/>
<sequence>MPRRRGRQSRRAERHLDDEESDHKDAPGFLDEEEQEKVIKDLKFEDEKLNAQFKDTAPQWFMIQAYYMAIDRNKMSAIPFLGFSLATTRPLLSCEFSVICLQLGLYGLYKDHFSPSFLVGSSALFVFQFWLCVHGLSPIERIWWSLPALMLAFDLYVGYVINVQGIRWSELEARKYNLKSA</sequence>
<evidence type="ECO:0000256" key="1">
    <source>
        <dbReference type="SAM" id="MobiDB-lite"/>
    </source>
</evidence>
<gene>
    <name evidence="3" type="ORF">BJ085DRAFT_39940</name>
</gene>
<accession>A0A4P9ZV55</accession>
<evidence type="ECO:0000313" key="4">
    <source>
        <dbReference type="Proteomes" id="UP000268162"/>
    </source>
</evidence>
<organism evidence="3 4">
    <name type="scientific">Dimargaris cristalligena</name>
    <dbReference type="NCBI Taxonomy" id="215637"/>
    <lineage>
        <taxon>Eukaryota</taxon>
        <taxon>Fungi</taxon>
        <taxon>Fungi incertae sedis</taxon>
        <taxon>Zoopagomycota</taxon>
        <taxon>Kickxellomycotina</taxon>
        <taxon>Dimargaritomycetes</taxon>
        <taxon>Dimargaritales</taxon>
        <taxon>Dimargaritaceae</taxon>
        <taxon>Dimargaris</taxon>
    </lineage>
</organism>
<keyword evidence="4" id="KW-1185">Reference proteome</keyword>
<feature type="transmembrane region" description="Helical" evidence="2">
    <location>
        <begin position="142"/>
        <end position="161"/>
    </location>
</feature>
<protein>
    <submittedName>
        <fullName evidence="3">Uncharacterized protein</fullName>
    </submittedName>
</protein>
<evidence type="ECO:0000313" key="3">
    <source>
        <dbReference type="EMBL" id="RKP37455.1"/>
    </source>
</evidence>
<reference evidence="4" key="1">
    <citation type="journal article" date="2018" name="Nat. Microbiol.">
        <title>Leveraging single-cell genomics to expand the fungal tree of life.</title>
        <authorList>
            <person name="Ahrendt S.R."/>
            <person name="Quandt C.A."/>
            <person name="Ciobanu D."/>
            <person name="Clum A."/>
            <person name="Salamov A."/>
            <person name="Andreopoulos B."/>
            <person name="Cheng J.F."/>
            <person name="Woyke T."/>
            <person name="Pelin A."/>
            <person name="Henrissat B."/>
            <person name="Reynolds N.K."/>
            <person name="Benny G.L."/>
            <person name="Smith M.E."/>
            <person name="James T.Y."/>
            <person name="Grigoriev I.V."/>
        </authorList>
    </citation>
    <scope>NUCLEOTIDE SEQUENCE [LARGE SCALE GENOMIC DNA]</scope>
    <source>
        <strain evidence="4">RSA 468</strain>
    </source>
</reference>
<dbReference type="AlphaFoldDB" id="A0A4P9ZV55"/>
<name>A0A4P9ZV55_9FUNG</name>